<dbReference type="InParanoid" id="A0A1Y2AJZ5"/>
<evidence type="ECO:0000313" key="1">
    <source>
        <dbReference type="EMBL" id="ORY22836.1"/>
    </source>
</evidence>
<keyword evidence="2" id="KW-1185">Reference proteome</keyword>
<gene>
    <name evidence="1" type="ORF">BCR39DRAFT_370764</name>
</gene>
<reference evidence="1 2" key="1">
    <citation type="submission" date="2016-07" db="EMBL/GenBank/DDBJ databases">
        <title>Pervasive Adenine N6-methylation of Active Genes in Fungi.</title>
        <authorList>
            <consortium name="DOE Joint Genome Institute"/>
            <person name="Mondo S.J."/>
            <person name="Dannebaum R.O."/>
            <person name="Kuo R.C."/>
            <person name="Labutti K."/>
            <person name="Haridas S."/>
            <person name="Kuo A."/>
            <person name="Salamov A."/>
            <person name="Ahrendt S.R."/>
            <person name="Lipzen A."/>
            <person name="Sullivan W."/>
            <person name="Andreopoulos W.B."/>
            <person name="Clum A."/>
            <person name="Lindquist E."/>
            <person name="Daum C."/>
            <person name="Ramamoorthy G.K."/>
            <person name="Gryganskyi A."/>
            <person name="Culley D."/>
            <person name="Magnuson J.K."/>
            <person name="James T.Y."/>
            <person name="O'Malley M.A."/>
            <person name="Stajich J.E."/>
            <person name="Spatafora J.W."/>
            <person name="Visel A."/>
            <person name="Grigoriev I.V."/>
        </authorList>
    </citation>
    <scope>NUCLEOTIDE SEQUENCE [LARGE SCALE GENOMIC DNA]</scope>
    <source>
        <strain evidence="1 2">68-887.2</strain>
    </source>
</reference>
<sequence>MQLYRSLWAGNRWANALFLISQIHPERTPPAVLTMLSEPHLSFLRTLSTLSPCQLSFSRQFSSALARSGTSATRAANDIIVEAYEGVTTPVATP</sequence>
<dbReference type="AlphaFoldDB" id="A0A1Y2AJZ5"/>
<protein>
    <submittedName>
        <fullName evidence="1">Uncharacterized protein</fullName>
    </submittedName>
</protein>
<organism evidence="1 2">
    <name type="scientific">Naematelia encephala</name>
    <dbReference type="NCBI Taxonomy" id="71784"/>
    <lineage>
        <taxon>Eukaryota</taxon>
        <taxon>Fungi</taxon>
        <taxon>Dikarya</taxon>
        <taxon>Basidiomycota</taxon>
        <taxon>Agaricomycotina</taxon>
        <taxon>Tremellomycetes</taxon>
        <taxon>Tremellales</taxon>
        <taxon>Naemateliaceae</taxon>
        <taxon>Naematelia</taxon>
    </lineage>
</organism>
<accession>A0A1Y2AJZ5</accession>
<proteinExistence type="predicted"/>
<evidence type="ECO:0000313" key="2">
    <source>
        <dbReference type="Proteomes" id="UP000193986"/>
    </source>
</evidence>
<dbReference type="Proteomes" id="UP000193986">
    <property type="component" value="Unassembled WGS sequence"/>
</dbReference>
<comment type="caution">
    <text evidence="1">The sequence shown here is derived from an EMBL/GenBank/DDBJ whole genome shotgun (WGS) entry which is preliminary data.</text>
</comment>
<name>A0A1Y2AJZ5_9TREE</name>
<dbReference type="EMBL" id="MCFC01000087">
    <property type="protein sequence ID" value="ORY22836.1"/>
    <property type="molecule type" value="Genomic_DNA"/>
</dbReference>